<evidence type="ECO:0000313" key="1">
    <source>
        <dbReference type="EMBL" id="OCX25494.1"/>
    </source>
</evidence>
<dbReference type="Proteomes" id="UP000095143">
    <property type="component" value="Unassembled WGS sequence"/>
</dbReference>
<comment type="caution">
    <text evidence="1">The sequence shown here is derived from an EMBL/GenBank/DDBJ whole genome shotgun (WGS) entry which is preliminary data.</text>
</comment>
<reference evidence="1 2" key="1">
    <citation type="submission" date="2016-08" db="EMBL/GenBank/DDBJ databases">
        <title>Whole genome sequence of Pseudomonas graminis strain UASWS1507, a potential biological control agent for agriculture.</title>
        <authorList>
            <person name="Crovadore J."/>
            <person name="Calmin G."/>
            <person name="Chablais R."/>
            <person name="Cochard B."/>
            <person name="Lefort F."/>
        </authorList>
    </citation>
    <scope>NUCLEOTIDE SEQUENCE [LARGE SCALE GENOMIC DNA]</scope>
    <source>
        <strain evidence="1 2">UASWS1507</strain>
    </source>
</reference>
<name>A0A1C2EEI6_9PSED</name>
<protein>
    <submittedName>
        <fullName evidence="1">Uncharacterized protein</fullName>
    </submittedName>
</protein>
<evidence type="ECO:0000313" key="2">
    <source>
        <dbReference type="Proteomes" id="UP000095143"/>
    </source>
</evidence>
<sequence>MTTSSWAYSSYMIKTFGSTLNDVTFNRLPKVIQRAKGLLPDKEIVGFFLCALERPPKMTGLIFCDHRNEFPQGLPAHTPPIMRRYYREGYLVVEASTGGLYVVAHWLYQNGEQGPFNVIH</sequence>
<dbReference type="OrthoDB" id="7025323at2"/>
<gene>
    <name evidence="1" type="ORF">BBI10_02045</name>
</gene>
<dbReference type="EMBL" id="MDEN01000049">
    <property type="protein sequence ID" value="OCX25494.1"/>
    <property type="molecule type" value="Genomic_DNA"/>
</dbReference>
<proteinExistence type="predicted"/>
<organism evidence="1 2">
    <name type="scientific">Pseudomonas graminis</name>
    <dbReference type="NCBI Taxonomy" id="158627"/>
    <lineage>
        <taxon>Bacteria</taxon>
        <taxon>Pseudomonadati</taxon>
        <taxon>Pseudomonadota</taxon>
        <taxon>Gammaproteobacteria</taxon>
        <taxon>Pseudomonadales</taxon>
        <taxon>Pseudomonadaceae</taxon>
        <taxon>Pseudomonas</taxon>
    </lineage>
</organism>
<dbReference type="RefSeq" id="WP_065986354.1">
    <property type="nucleotide sequence ID" value="NZ_MDEN01000049.1"/>
</dbReference>
<dbReference type="AlphaFoldDB" id="A0A1C2EEI6"/>
<accession>A0A1C2EEI6</accession>